<dbReference type="PATRIC" id="fig|1137280.3.peg.581"/>
<proteinExistence type="predicted"/>
<dbReference type="AlphaFoldDB" id="A0A072N3P8"/>
<organism evidence="2 3">
    <name type="scientific">Marinobacter nitratireducens</name>
    <dbReference type="NCBI Taxonomy" id="1137280"/>
    <lineage>
        <taxon>Bacteria</taxon>
        <taxon>Pseudomonadati</taxon>
        <taxon>Pseudomonadota</taxon>
        <taxon>Gammaproteobacteria</taxon>
        <taxon>Pseudomonadales</taxon>
        <taxon>Marinobacteraceae</taxon>
        <taxon>Marinobacter</taxon>
    </lineage>
</organism>
<dbReference type="EMBL" id="ANIE01000003">
    <property type="protein sequence ID" value="KEF32131.1"/>
    <property type="molecule type" value="Genomic_DNA"/>
</dbReference>
<dbReference type="OrthoDB" id="6199153at2"/>
<comment type="caution">
    <text evidence="2">The sequence shown here is derived from an EMBL/GenBank/DDBJ whole genome shotgun (WGS) entry which is preliminary data.</text>
</comment>
<evidence type="ECO:0000313" key="2">
    <source>
        <dbReference type="EMBL" id="KEF32131.1"/>
    </source>
</evidence>
<gene>
    <name evidence="2" type="ORF">D777_00765</name>
</gene>
<evidence type="ECO:0000256" key="1">
    <source>
        <dbReference type="SAM" id="Phobius"/>
    </source>
</evidence>
<accession>A0A072N3P8</accession>
<sequence>MDTTTIVLVLAGIVTLSIAIIVMSQMREKARIERSRKITMREDVYNRANRLLSEIPGQYLNPDLKLLLVKRMEAACNELAALKSDLPVSKWKADAQELKSQILEKRDPRTPVKIDSPEKSAQVKELLQNLFKMIEAMHKSGEINTATAKKNLKYVLFLIHKTHADLHVFQARDYVRQNQIRKAIHAYHLASTEMGKSRDNPLAMKAVKSFRTRIKELEAMNTEGKDQASAESQAKLDREWDTFLHDDEWKKKADYDN</sequence>
<dbReference type="STRING" id="1137280.D777_00765"/>
<feature type="transmembrane region" description="Helical" evidence="1">
    <location>
        <begin position="6"/>
        <end position="26"/>
    </location>
</feature>
<protein>
    <submittedName>
        <fullName evidence="2">Uncharacterized protein</fullName>
    </submittedName>
</protein>
<keyword evidence="1" id="KW-0812">Transmembrane</keyword>
<dbReference type="Proteomes" id="UP000035057">
    <property type="component" value="Unassembled WGS sequence"/>
</dbReference>
<keyword evidence="1" id="KW-0472">Membrane</keyword>
<name>A0A072N3P8_9GAMM</name>
<keyword evidence="3" id="KW-1185">Reference proteome</keyword>
<keyword evidence="1" id="KW-1133">Transmembrane helix</keyword>
<evidence type="ECO:0000313" key="3">
    <source>
        <dbReference type="Proteomes" id="UP000035057"/>
    </source>
</evidence>
<reference evidence="2 3" key="1">
    <citation type="submission" date="2012-12" db="EMBL/GenBank/DDBJ databases">
        <title>Genome assembly of Marinobacter sp. AK21.</title>
        <authorList>
            <person name="Khatri I."/>
            <person name="Kumar R."/>
            <person name="Vaidya B."/>
            <person name="Subramanian S."/>
            <person name="Pinnaka A."/>
        </authorList>
    </citation>
    <scope>NUCLEOTIDE SEQUENCE [LARGE SCALE GENOMIC DNA]</scope>
    <source>
        <strain evidence="2 3">AK21</strain>
    </source>
</reference>
<dbReference type="RefSeq" id="WP_036128578.1">
    <property type="nucleotide sequence ID" value="NZ_ANIE01000003.1"/>
</dbReference>